<dbReference type="InterPro" id="IPR036866">
    <property type="entry name" value="RibonucZ/Hydroxyglut_hydro"/>
</dbReference>
<keyword evidence="3" id="KW-1185">Reference proteome</keyword>
<accession>A0AAX4HT28</accession>
<dbReference type="SUPFAM" id="SSF56281">
    <property type="entry name" value="Metallo-hydrolase/oxidoreductase"/>
    <property type="match status" value="1"/>
</dbReference>
<proteinExistence type="predicted"/>
<evidence type="ECO:0000313" key="3">
    <source>
        <dbReference type="Proteomes" id="UP001324634"/>
    </source>
</evidence>
<organism evidence="2 3">
    <name type="scientific">Peredibacter starrii</name>
    <dbReference type="NCBI Taxonomy" id="28202"/>
    <lineage>
        <taxon>Bacteria</taxon>
        <taxon>Pseudomonadati</taxon>
        <taxon>Bdellovibrionota</taxon>
        <taxon>Bacteriovoracia</taxon>
        <taxon>Bacteriovoracales</taxon>
        <taxon>Bacteriovoracaceae</taxon>
        <taxon>Peredibacter</taxon>
    </lineage>
</organism>
<dbReference type="Proteomes" id="UP001324634">
    <property type="component" value="Chromosome"/>
</dbReference>
<dbReference type="Pfam" id="PF12706">
    <property type="entry name" value="Lactamase_B_2"/>
    <property type="match status" value="1"/>
</dbReference>
<reference evidence="2 3" key="1">
    <citation type="submission" date="2023-11" db="EMBL/GenBank/DDBJ databases">
        <title>Peredibacter starrii A3.12.</title>
        <authorList>
            <person name="Mitchell R.J."/>
        </authorList>
    </citation>
    <scope>NUCLEOTIDE SEQUENCE [LARGE SCALE GENOMIC DNA]</scope>
    <source>
        <strain evidence="2 3">A3.12</strain>
    </source>
</reference>
<dbReference type="PANTHER" id="PTHR15032:SF4">
    <property type="entry name" value="N-ACYL-PHOSPHATIDYLETHANOLAMINE-HYDROLYZING PHOSPHOLIPASE D"/>
    <property type="match status" value="1"/>
</dbReference>
<dbReference type="PANTHER" id="PTHR15032">
    <property type="entry name" value="N-ACYL-PHOSPHATIDYLETHANOLAMINE-HYDROLYZING PHOSPHOLIPASE D"/>
    <property type="match status" value="1"/>
</dbReference>
<dbReference type="EMBL" id="CP139487">
    <property type="protein sequence ID" value="WPU66484.1"/>
    <property type="molecule type" value="Genomic_DNA"/>
</dbReference>
<protein>
    <submittedName>
        <fullName evidence="2">MBL fold metallo-hydrolase</fullName>
    </submittedName>
</protein>
<gene>
    <name evidence="2" type="ORF">SOO65_06965</name>
</gene>
<name>A0AAX4HT28_9BACT</name>
<dbReference type="GO" id="GO:0005737">
    <property type="term" value="C:cytoplasm"/>
    <property type="evidence" value="ECO:0007669"/>
    <property type="project" value="TreeGrafter"/>
</dbReference>
<evidence type="ECO:0000313" key="2">
    <source>
        <dbReference type="EMBL" id="WPU66484.1"/>
    </source>
</evidence>
<dbReference type="InterPro" id="IPR001279">
    <property type="entry name" value="Metallo-B-lactamas"/>
</dbReference>
<dbReference type="Gene3D" id="3.60.15.10">
    <property type="entry name" value="Ribonuclease Z/Hydroxyacylglutathione hydrolase-like"/>
    <property type="match status" value="1"/>
</dbReference>
<sequence length="378" mass="43134">MIQYLLAVLLLLVPLLGECMPAQKPTNYSIEAGEFVNLPAKDNKVNKMGFMETLSILKKVFLEKSTRAPQAKLPEIKPDMNEFLKPSDFVKFIWFGHSTLLLNLDGRILLIDPVFGKSASPFDFLVTRFQPPVLKLEELPNIDAILISHDHYDHLDKTTVKYFAEKNVEFIVPLGVGDHLLEWGVKPIRIVELNWGESISQVGIKFTATPARHFSGRGLFDRNKTLWASWVIQGKHDKLFYSGDSGYGDHFKEIGKRYGPFDIAFMENGQYNERWPDVHMQPEESLQAMVDVDAKALVPVHWGMFDLSLHHWSEPIKRTYQIAKAWDIPIFTPKFGEVVDTGKPTYVNTPWWEPIPTATTTQAQDQKLGMKLVPELAK</sequence>
<feature type="domain" description="Metallo-beta-lactamase" evidence="1">
    <location>
        <begin position="109"/>
        <end position="302"/>
    </location>
</feature>
<dbReference type="RefSeq" id="WP_321398739.1">
    <property type="nucleotide sequence ID" value="NZ_CP139487.1"/>
</dbReference>
<dbReference type="AlphaFoldDB" id="A0AAX4HT28"/>
<dbReference type="KEGG" id="psti:SOO65_06965"/>
<evidence type="ECO:0000259" key="1">
    <source>
        <dbReference type="Pfam" id="PF12706"/>
    </source>
</evidence>